<keyword evidence="5" id="KW-1185">Reference proteome</keyword>
<keyword evidence="2" id="KW-0472">Membrane</keyword>
<dbReference type="EMBL" id="JABJVM010000021">
    <property type="protein sequence ID" value="MBA3927598.1"/>
    <property type="molecule type" value="Genomic_DNA"/>
</dbReference>
<comment type="similarity">
    <text evidence="1">Belongs to the bacterial sugar transferase family.</text>
</comment>
<comment type="caution">
    <text evidence="4">The sequence shown here is derived from an EMBL/GenBank/DDBJ whole genome shotgun (WGS) entry which is preliminary data.</text>
</comment>
<gene>
    <name evidence="4" type="ORF">HPK16_14765</name>
</gene>
<evidence type="ECO:0000259" key="3">
    <source>
        <dbReference type="Pfam" id="PF02397"/>
    </source>
</evidence>
<dbReference type="Pfam" id="PF02397">
    <property type="entry name" value="Bac_transf"/>
    <property type="match status" value="1"/>
</dbReference>
<keyword evidence="4" id="KW-0808">Transferase</keyword>
<keyword evidence="2" id="KW-1133">Transmembrane helix</keyword>
<evidence type="ECO:0000256" key="2">
    <source>
        <dbReference type="SAM" id="Phobius"/>
    </source>
</evidence>
<protein>
    <submittedName>
        <fullName evidence="4">Sugar transferase</fullName>
    </submittedName>
</protein>
<name>A0A7W1T8T8_9LIST</name>
<dbReference type="PANTHER" id="PTHR30576">
    <property type="entry name" value="COLANIC BIOSYNTHESIS UDP-GLUCOSE LIPID CARRIER TRANSFERASE"/>
    <property type="match status" value="1"/>
</dbReference>
<feature type="domain" description="Bacterial sugar transferase" evidence="3">
    <location>
        <begin position="5"/>
        <end position="180"/>
    </location>
</feature>
<evidence type="ECO:0000313" key="4">
    <source>
        <dbReference type="EMBL" id="MBA3927598.1"/>
    </source>
</evidence>
<dbReference type="Proteomes" id="UP000548787">
    <property type="component" value="Unassembled WGS sequence"/>
</dbReference>
<feature type="transmembrane region" description="Helical" evidence="2">
    <location>
        <begin position="12"/>
        <end position="35"/>
    </location>
</feature>
<evidence type="ECO:0000256" key="1">
    <source>
        <dbReference type="ARBA" id="ARBA00006464"/>
    </source>
</evidence>
<dbReference type="AlphaFoldDB" id="A0A7W1T8T8"/>
<dbReference type="PANTHER" id="PTHR30576:SF8">
    <property type="entry name" value="UNDECAPRENYL-PHOSPHATE GALACTOSE PHOSPHOTRANSFERASE"/>
    <property type="match status" value="1"/>
</dbReference>
<keyword evidence="2" id="KW-0812">Transmembrane</keyword>
<reference evidence="4 5" key="1">
    <citation type="submission" date="2020-05" db="EMBL/GenBank/DDBJ databases">
        <authorList>
            <person name="Carlin C.R."/>
        </authorList>
    </citation>
    <scope>NUCLEOTIDE SEQUENCE [LARGE SCALE GENOMIC DNA]</scope>
    <source>
        <strain evidence="4 5">FSL W9-0585</strain>
    </source>
</reference>
<proteinExistence type="inferred from homology"/>
<organism evidence="4 5">
    <name type="scientific">Listeria rustica</name>
    <dbReference type="NCBI Taxonomy" id="2713503"/>
    <lineage>
        <taxon>Bacteria</taxon>
        <taxon>Bacillati</taxon>
        <taxon>Bacillota</taxon>
        <taxon>Bacilli</taxon>
        <taxon>Bacillales</taxon>
        <taxon>Listeriaceae</taxon>
        <taxon>Listeria</taxon>
    </lineage>
</organism>
<reference evidence="4 5" key="2">
    <citation type="submission" date="2020-08" db="EMBL/GenBank/DDBJ databases">
        <title>Listeria ohnekaius sp. nov. and Listeria portnoyii sp. nov. isolated from non-agricultural and natural environments.</title>
        <authorList>
            <person name="Weller D."/>
            <person name="Belias A.M."/>
            <person name="Liao J."/>
            <person name="Guo S."/>
            <person name="Orsi R.H."/>
            <person name="Wiedmann M."/>
        </authorList>
    </citation>
    <scope>NUCLEOTIDE SEQUENCE [LARGE SCALE GENOMIC DNA]</scope>
    <source>
        <strain evidence="4 5">FSL W9-0585</strain>
    </source>
</reference>
<accession>A0A7W1T8T8</accession>
<dbReference type="GO" id="GO:0016780">
    <property type="term" value="F:phosphotransferase activity, for other substituted phosphate groups"/>
    <property type="evidence" value="ECO:0007669"/>
    <property type="project" value="TreeGrafter"/>
</dbReference>
<evidence type="ECO:0000313" key="5">
    <source>
        <dbReference type="Proteomes" id="UP000548787"/>
    </source>
</evidence>
<sequence length="197" mass="22607">MLIIKTVTDTIVAAIAIVILCIPMAVLTLVLAIYYKGNPIYMSRRPGLHGKAFRFYKFKSMKELYDDEGNLLPDEQRLTRVGSLLRKTSVDELPQLINVVKGDMSLVGPRPLLLEYNNLYTEEERKRLDMKPGITGWAQVNGRNEIDWKTKFRMDVTYVTQYSLLFDIKIILLTIKVIIKKEGVSQDGFVSAERYRG</sequence>
<dbReference type="InterPro" id="IPR003362">
    <property type="entry name" value="Bact_transf"/>
</dbReference>